<dbReference type="Proteomes" id="UP000694404">
    <property type="component" value="Unplaced"/>
</dbReference>
<feature type="compositionally biased region" description="Basic and acidic residues" evidence="11">
    <location>
        <begin position="502"/>
        <end position="820"/>
    </location>
</feature>
<proteinExistence type="inferred from homology"/>
<feature type="compositionally biased region" description="Basic and acidic residues" evidence="11">
    <location>
        <begin position="481"/>
        <end position="495"/>
    </location>
</feature>
<evidence type="ECO:0000256" key="6">
    <source>
        <dbReference type="ARBA" id="ARBA00023054"/>
    </source>
</evidence>
<keyword evidence="4" id="KW-0597">Phosphoprotein</keyword>
<evidence type="ECO:0000313" key="14">
    <source>
        <dbReference type="Proteomes" id="UP000694404"/>
    </source>
</evidence>
<dbReference type="GeneID" id="116815898"/>
<dbReference type="PANTHER" id="PTHR23214">
    <property type="entry name" value="NEUROFILAMENT TRIPLET H PROTEIN"/>
    <property type="match status" value="1"/>
</dbReference>
<comment type="subcellular location">
    <subcellularLocation>
        <location evidence="2">Cell projection</location>
        <location evidence="2">Axon</location>
    </subcellularLocation>
    <subcellularLocation>
        <location evidence="1">Cytoplasm</location>
        <location evidence="1">Cytoskeleton</location>
    </subcellularLocation>
</comment>
<dbReference type="OMA" id="FHSWTRT"/>
<dbReference type="GO" id="GO:0060052">
    <property type="term" value="P:neurofilament cytoskeleton organization"/>
    <property type="evidence" value="ECO:0007669"/>
    <property type="project" value="Ensembl"/>
</dbReference>
<evidence type="ECO:0000256" key="8">
    <source>
        <dbReference type="ARBA" id="ARBA00023273"/>
    </source>
</evidence>
<dbReference type="GO" id="GO:0097418">
    <property type="term" value="C:neurofibrillary tangle"/>
    <property type="evidence" value="ECO:0007669"/>
    <property type="project" value="Ensembl"/>
</dbReference>
<dbReference type="GO" id="GO:1990830">
    <property type="term" value="P:cellular response to leukemia inhibitory factor"/>
    <property type="evidence" value="ECO:0007669"/>
    <property type="project" value="Ensembl"/>
</dbReference>
<dbReference type="Gene3D" id="1.20.5.1160">
    <property type="entry name" value="Vasodilator-stimulated phosphoprotein"/>
    <property type="match status" value="1"/>
</dbReference>
<dbReference type="PROSITE" id="PS51842">
    <property type="entry name" value="IF_ROD_2"/>
    <property type="match status" value="1"/>
</dbReference>
<evidence type="ECO:0000256" key="9">
    <source>
        <dbReference type="RuleBase" id="RU000685"/>
    </source>
</evidence>
<dbReference type="GO" id="GO:0005883">
    <property type="term" value="C:neurofilament"/>
    <property type="evidence" value="ECO:0007669"/>
    <property type="project" value="Ensembl"/>
</dbReference>
<dbReference type="GO" id="GO:0048936">
    <property type="term" value="P:peripheral nervous system neuron axonogenesis"/>
    <property type="evidence" value="ECO:0007669"/>
    <property type="project" value="Ensembl"/>
</dbReference>
<comment type="similarity">
    <text evidence="9">Belongs to the intermediate filament family.</text>
</comment>
<feature type="compositionally biased region" description="Acidic residues" evidence="11">
    <location>
        <begin position="456"/>
        <end position="480"/>
    </location>
</feature>
<dbReference type="GO" id="GO:0098685">
    <property type="term" value="C:Schaffer collateral - CA1 synapse"/>
    <property type="evidence" value="ECO:0007669"/>
    <property type="project" value="Ensembl"/>
</dbReference>
<dbReference type="SUPFAM" id="SSF64593">
    <property type="entry name" value="Intermediate filament protein, coiled coil region"/>
    <property type="match status" value="2"/>
</dbReference>
<feature type="compositionally biased region" description="Polar residues" evidence="11">
    <location>
        <begin position="32"/>
        <end position="44"/>
    </location>
</feature>
<dbReference type="GO" id="GO:0030424">
    <property type="term" value="C:axon"/>
    <property type="evidence" value="ECO:0007669"/>
    <property type="project" value="UniProtKB-SubCell"/>
</dbReference>
<name>A0A8C0H801_CHEAB</name>
<dbReference type="GO" id="GO:0099160">
    <property type="term" value="C:postsynaptic intermediate filament cytoskeleton"/>
    <property type="evidence" value="ECO:0007669"/>
    <property type="project" value="Ensembl"/>
</dbReference>
<protein>
    <submittedName>
        <fullName evidence="13">Neurofilament heavy chain</fullName>
    </submittedName>
</protein>
<dbReference type="SMART" id="SM01391">
    <property type="entry name" value="Filament"/>
    <property type="match status" value="1"/>
</dbReference>
<dbReference type="Pfam" id="PF00038">
    <property type="entry name" value="Filament"/>
    <property type="match status" value="1"/>
</dbReference>
<dbReference type="RefSeq" id="XP_032620555.1">
    <property type="nucleotide sequence ID" value="XM_032764664.2"/>
</dbReference>
<evidence type="ECO:0000256" key="4">
    <source>
        <dbReference type="ARBA" id="ARBA00022553"/>
    </source>
</evidence>
<dbReference type="PROSITE" id="PS00226">
    <property type="entry name" value="IF_ROD_1"/>
    <property type="match status" value="1"/>
</dbReference>
<evidence type="ECO:0000256" key="1">
    <source>
        <dbReference type="ARBA" id="ARBA00004245"/>
    </source>
</evidence>
<dbReference type="GO" id="GO:1902513">
    <property type="term" value="P:regulation of organelle transport along microtubule"/>
    <property type="evidence" value="ECO:0007669"/>
    <property type="project" value="Ensembl"/>
</dbReference>
<accession>A0A8C0H801</accession>
<dbReference type="Gene3D" id="1.20.5.500">
    <property type="entry name" value="Single helix bin"/>
    <property type="match status" value="1"/>
</dbReference>
<dbReference type="CTD" id="4744"/>
<evidence type="ECO:0000256" key="3">
    <source>
        <dbReference type="ARBA" id="ARBA00022490"/>
    </source>
</evidence>
<organism evidence="13 14">
    <name type="scientific">Chelonoidis abingdonii</name>
    <name type="common">Abingdon island giant tortoise</name>
    <name type="synonym">Testudo abingdonii</name>
    <dbReference type="NCBI Taxonomy" id="106734"/>
    <lineage>
        <taxon>Eukaryota</taxon>
        <taxon>Metazoa</taxon>
        <taxon>Chordata</taxon>
        <taxon>Craniata</taxon>
        <taxon>Vertebrata</taxon>
        <taxon>Euteleostomi</taxon>
        <taxon>Archelosauria</taxon>
        <taxon>Testudinata</taxon>
        <taxon>Testudines</taxon>
        <taxon>Cryptodira</taxon>
        <taxon>Durocryptodira</taxon>
        <taxon>Testudinoidea</taxon>
        <taxon>Testudinidae</taxon>
        <taxon>Chelonoidis</taxon>
    </lineage>
</organism>
<feature type="domain" description="IF rod" evidence="12">
    <location>
        <begin position="76"/>
        <end position="387"/>
    </location>
</feature>
<evidence type="ECO:0000313" key="13">
    <source>
        <dbReference type="Ensembl" id="ENSCABP00000019316.1"/>
    </source>
</evidence>
<dbReference type="GO" id="GO:0014069">
    <property type="term" value="C:postsynaptic density"/>
    <property type="evidence" value="ECO:0007669"/>
    <property type="project" value="Ensembl"/>
</dbReference>
<dbReference type="GO" id="GO:0000226">
    <property type="term" value="P:microtubule cytoskeleton organization"/>
    <property type="evidence" value="ECO:0007669"/>
    <property type="project" value="Ensembl"/>
</dbReference>
<dbReference type="KEGG" id="cabi:116815898"/>
<feature type="region of interest" description="Disordered" evidence="11">
    <location>
        <begin position="430"/>
        <end position="820"/>
    </location>
</feature>
<dbReference type="GeneTree" id="ENSGT00940000161893"/>
<gene>
    <name evidence="13" type="primary">NEFH</name>
</gene>
<dbReference type="FunFam" id="1.20.5.170:FF:000002">
    <property type="entry name" value="Type I keratin KA11"/>
    <property type="match status" value="1"/>
</dbReference>
<dbReference type="PANTHER" id="PTHR23214:SF1">
    <property type="entry name" value="NEUROFILAMENT HEAVY POLYPEPTIDE"/>
    <property type="match status" value="1"/>
</dbReference>
<evidence type="ECO:0000256" key="10">
    <source>
        <dbReference type="SAM" id="Coils"/>
    </source>
</evidence>
<feature type="compositionally biased region" description="Low complexity" evidence="11">
    <location>
        <begin position="21"/>
        <end position="31"/>
    </location>
</feature>
<keyword evidence="14" id="KW-1185">Reference proteome</keyword>
<keyword evidence="6 10" id="KW-0175">Coiled coil</keyword>
<dbReference type="InterPro" id="IPR039008">
    <property type="entry name" value="IF_rod_dom"/>
</dbReference>
<keyword evidence="5 9" id="KW-0403">Intermediate filament</keyword>
<dbReference type="FunFam" id="1.20.5.1160:FF:000001">
    <property type="entry name" value="Keratin type II"/>
    <property type="match status" value="1"/>
</dbReference>
<dbReference type="InterPro" id="IPR018039">
    <property type="entry name" value="IF_conserved"/>
</dbReference>
<evidence type="ECO:0000256" key="11">
    <source>
        <dbReference type="SAM" id="MobiDB-lite"/>
    </source>
</evidence>
<evidence type="ECO:0000256" key="7">
    <source>
        <dbReference type="ARBA" id="ARBA00023212"/>
    </source>
</evidence>
<dbReference type="GO" id="GO:0033693">
    <property type="term" value="P:neurofilament bundle assembly"/>
    <property type="evidence" value="ECO:0007669"/>
    <property type="project" value="Ensembl"/>
</dbReference>
<dbReference type="Ensembl" id="ENSCABT00000021167.1">
    <property type="protein sequence ID" value="ENSCABP00000019316.1"/>
    <property type="gene ID" value="ENSCABG00000014271.1"/>
</dbReference>
<feature type="coiled-coil region" evidence="10">
    <location>
        <begin position="80"/>
        <end position="177"/>
    </location>
</feature>
<feature type="region of interest" description="Disordered" evidence="11">
    <location>
        <begin position="14"/>
        <end position="59"/>
    </location>
</feature>
<feature type="coiled-coil region" evidence="10">
    <location>
        <begin position="271"/>
        <end position="358"/>
    </location>
</feature>
<sequence>MLSYSVDALFGASSLRKESARSGSRSLASSGFHSQSWSRGSTAASPLRRSAGGYSQLGSSAESLESLNGELRTRSEKEVLQALNERFAGYIDKVRQLEGRNRQLEGEAAALRQQQAGRSALGELYEREIGEMRGAVVRLGNEKGQLQLELERLEEDIQHLRQRLDDEARQREETEAAARALGRYTEESSLAKGELEKKAQALHDEALFLRRTHEEEVNDLLLQIQGSQASLEFRDTAKPDVTSALKELRAQLEGHAVQNSLQSEEWFRVRLDKLSEAAKVNTDAIRSAQEEISEYRRQLQSKVTESEALKGTKESLERQRADIEDRHHANVLSYQETIQQLDNELRNTKWEMAAQLREYQDLLNVKMALDIEIAAYRKLLEGEECRIGFGLGPFPFPETPPKLPSISTHIKVKREEKVKMVEKPDKETVIVEKQTEEIQVTEEVTEEEEAEKKEEAGEEGEEEAEAKEEEKEEPEEEVEGEKEKPKSPEKEEAKSPKRARSPMKEEAKSPEAKSPEKPASPTKEEAKSPEAKSPEKPASPTKEEAKSPEAKSPEKVKPPVKGEAKPPEKEATPKKELIKSPQKETKVPVKEETPKEKEEKAPAKPKVEEKEDSKKEEGPKKEIPAKETHKPEPKVEEKKEEEKPKEDDKKKAVEPEPPAPEEKKKEAVKVEEKEKEPAKPAPKPKEEKMEEKAAKQKPEPKPQEKEAKAKEPSKPAEKEPEKPKAEEKKEEPKKEKAEPKTDQEEKPKAEAKPKEKSEAAKTEPSKDTKEPPKAEAPKDASKATKPKAEKVEKSSSTDPKEGKPTGKAAAADDKGEKNEK</sequence>
<reference evidence="13" key="1">
    <citation type="submission" date="2025-08" db="UniProtKB">
        <authorList>
            <consortium name="Ensembl"/>
        </authorList>
    </citation>
    <scope>IDENTIFICATION</scope>
</reference>
<evidence type="ECO:0000256" key="2">
    <source>
        <dbReference type="ARBA" id="ARBA00004489"/>
    </source>
</evidence>
<dbReference type="GO" id="GO:0019901">
    <property type="term" value="F:protein kinase binding"/>
    <property type="evidence" value="ECO:0007669"/>
    <property type="project" value="Ensembl"/>
</dbReference>
<keyword evidence="7" id="KW-0206">Cytoskeleton</keyword>
<keyword evidence="3" id="KW-0963">Cytoplasm</keyword>
<dbReference type="Gene3D" id="1.20.5.170">
    <property type="match status" value="1"/>
</dbReference>
<keyword evidence="8" id="KW-0966">Cell projection</keyword>
<dbReference type="AlphaFoldDB" id="A0A8C0H801"/>
<dbReference type="GO" id="GO:0099170">
    <property type="term" value="P:postsynaptic modulation of chemical synaptic transmission"/>
    <property type="evidence" value="ECO:0007669"/>
    <property type="project" value="Ensembl"/>
</dbReference>
<evidence type="ECO:0000259" key="12">
    <source>
        <dbReference type="PROSITE" id="PS51842"/>
    </source>
</evidence>
<feature type="compositionally biased region" description="Acidic residues" evidence="11">
    <location>
        <begin position="439"/>
        <end position="449"/>
    </location>
</feature>
<reference evidence="13" key="2">
    <citation type="submission" date="2025-09" db="UniProtKB">
        <authorList>
            <consortium name="Ensembl"/>
        </authorList>
    </citation>
    <scope>IDENTIFICATION</scope>
</reference>
<dbReference type="GO" id="GO:0099184">
    <property type="term" value="F:structural constituent of postsynaptic intermediate filament cytoskeleton"/>
    <property type="evidence" value="ECO:0007669"/>
    <property type="project" value="Ensembl"/>
</dbReference>
<evidence type="ECO:0000256" key="5">
    <source>
        <dbReference type="ARBA" id="ARBA00022754"/>
    </source>
</evidence>